<dbReference type="GO" id="GO:0016791">
    <property type="term" value="F:phosphatase activity"/>
    <property type="evidence" value="ECO:0007669"/>
    <property type="project" value="TreeGrafter"/>
</dbReference>
<gene>
    <name evidence="5" type="ORF">F0145_12645</name>
</gene>
<dbReference type="GO" id="GO:0046872">
    <property type="term" value="F:metal ion binding"/>
    <property type="evidence" value="ECO:0007669"/>
    <property type="project" value="UniProtKB-KW"/>
</dbReference>
<dbReference type="AlphaFoldDB" id="A0A5M6DE20"/>
<dbReference type="SFLD" id="SFLDG01129">
    <property type="entry name" value="C1.5:_HAD__Beta-PGM__Phosphata"/>
    <property type="match status" value="1"/>
</dbReference>
<keyword evidence="2" id="KW-0479">Metal-binding</keyword>
<evidence type="ECO:0000256" key="2">
    <source>
        <dbReference type="ARBA" id="ARBA00022723"/>
    </source>
</evidence>
<dbReference type="InterPro" id="IPR006439">
    <property type="entry name" value="HAD-SF_hydro_IA"/>
</dbReference>
<dbReference type="InterPro" id="IPR051400">
    <property type="entry name" value="HAD-like_hydrolase"/>
</dbReference>
<keyword evidence="4" id="KW-0460">Magnesium</keyword>
<keyword evidence="6" id="KW-1185">Reference proteome</keyword>
<dbReference type="GO" id="GO:0044281">
    <property type="term" value="P:small molecule metabolic process"/>
    <property type="evidence" value="ECO:0007669"/>
    <property type="project" value="UniProtKB-ARBA"/>
</dbReference>
<evidence type="ECO:0000256" key="1">
    <source>
        <dbReference type="ARBA" id="ARBA00001946"/>
    </source>
</evidence>
<dbReference type="NCBIfam" id="TIGR01549">
    <property type="entry name" value="HAD-SF-IA-v1"/>
    <property type="match status" value="1"/>
</dbReference>
<dbReference type="Gene3D" id="1.10.150.520">
    <property type="match status" value="1"/>
</dbReference>
<proteinExistence type="predicted"/>
<evidence type="ECO:0000256" key="4">
    <source>
        <dbReference type="ARBA" id="ARBA00022842"/>
    </source>
</evidence>
<evidence type="ECO:0000313" key="6">
    <source>
        <dbReference type="Proteomes" id="UP000323426"/>
    </source>
</evidence>
<keyword evidence="3 5" id="KW-0378">Hydrolase</keyword>
<comment type="cofactor">
    <cofactor evidence="1">
        <name>Mg(2+)</name>
        <dbReference type="ChEBI" id="CHEBI:18420"/>
    </cofactor>
</comment>
<dbReference type="Pfam" id="PF00702">
    <property type="entry name" value="Hydrolase"/>
    <property type="match status" value="1"/>
</dbReference>
<dbReference type="PANTHER" id="PTHR46470">
    <property type="entry name" value="N-ACYLNEURAMINATE-9-PHOSPHATASE"/>
    <property type="match status" value="1"/>
</dbReference>
<dbReference type="InterPro" id="IPR023214">
    <property type="entry name" value="HAD_sf"/>
</dbReference>
<protein>
    <submittedName>
        <fullName evidence="5">HAD family hydrolase</fullName>
    </submittedName>
</protein>
<accession>A0A5M6DE20</accession>
<evidence type="ECO:0000256" key="3">
    <source>
        <dbReference type="ARBA" id="ARBA00022801"/>
    </source>
</evidence>
<organism evidence="5 6">
    <name type="scientific">Adhaeribacter rhizoryzae</name>
    <dbReference type="NCBI Taxonomy" id="2607907"/>
    <lineage>
        <taxon>Bacteria</taxon>
        <taxon>Pseudomonadati</taxon>
        <taxon>Bacteroidota</taxon>
        <taxon>Cytophagia</taxon>
        <taxon>Cytophagales</taxon>
        <taxon>Hymenobacteraceae</taxon>
        <taxon>Adhaeribacter</taxon>
    </lineage>
</organism>
<dbReference type="SUPFAM" id="SSF56784">
    <property type="entry name" value="HAD-like"/>
    <property type="match status" value="1"/>
</dbReference>
<dbReference type="Gene3D" id="3.40.50.1000">
    <property type="entry name" value="HAD superfamily/HAD-like"/>
    <property type="match status" value="1"/>
</dbReference>
<dbReference type="Proteomes" id="UP000323426">
    <property type="component" value="Unassembled WGS sequence"/>
</dbReference>
<evidence type="ECO:0000313" key="5">
    <source>
        <dbReference type="EMBL" id="KAA5545774.1"/>
    </source>
</evidence>
<sequence length="206" mass="23357">MSKKALILDLDNTIYPVSSIGETLFKSLFELIRQSGEYSGDFEEIRQEIMRTPFQKVAADFKFSSQLTAAGTELLQDLTYDKPMLAFEDYAAIKNIPCTKFLVTTGFTKLQRSKVEQLGIEKDFAEIHIVDPRTSNKTKKDIFQDILNRYGYNQADVLVVGDDLNSEIKAAAELGIDTVLYDKLNFNPNITSPSKISDFRQLKDFV</sequence>
<dbReference type="RefSeq" id="WP_150088776.1">
    <property type="nucleotide sequence ID" value="NZ_VWSF01000008.1"/>
</dbReference>
<dbReference type="PANTHER" id="PTHR46470:SF2">
    <property type="entry name" value="GLYCERALDEHYDE 3-PHOSPHATE PHOSPHATASE"/>
    <property type="match status" value="1"/>
</dbReference>
<name>A0A5M6DE20_9BACT</name>
<dbReference type="EMBL" id="VWSF01000008">
    <property type="protein sequence ID" value="KAA5545774.1"/>
    <property type="molecule type" value="Genomic_DNA"/>
</dbReference>
<comment type="caution">
    <text evidence="5">The sequence shown here is derived from an EMBL/GenBank/DDBJ whole genome shotgun (WGS) entry which is preliminary data.</text>
</comment>
<dbReference type="InterPro" id="IPR036412">
    <property type="entry name" value="HAD-like_sf"/>
</dbReference>
<reference evidence="5 6" key="1">
    <citation type="submission" date="2019-09" db="EMBL/GenBank/DDBJ databases">
        <title>Genome sequence and assembly of Adhaeribacter sp.</title>
        <authorList>
            <person name="Chhetri G."/>
        </authorList>
    </citation>
    <scope>NUCLEOTIDE SEQUENCE [LARGE SCALE GENOMIC DNA]</scope>
    <source>
        <strain evidence="5 6">DK36</strain>
    </source>
</reference>
<dbReference type="SFLD" id="SFLDS00003">
    <property type="entry name" value="Haloacid_Dehalogenase"/>
    <property type="match status" value="1"/>
</dbReference>